<organism evidence="10 11">
    <name type="scientific">Taurinivorans muris</name>
    <dbReference type="NCBI Taxonomy" id="2787751"/>
    <lineage>
        <taxon>Bacteria</taxon>
        <taxon>Pseudomonadati</taxon>
        <taxon>Thermodesulfobacteriota</taxon>
        <taxon>Desulfovibrionia</taxon>
        <taxon>Desulfovibrionales</taxon>
        <taxon>Desulfovibrionaceae</taxon>
        <taxon>Taurinivorans</taxon>
    </lineage>
</organism>
<name>A0ABY5Y2Q4_9BACT</name>
<dbReference type="GO" id="GO:0008855">
    <property type="term" value="F:exodeoxyribonuclease VII activity"/>
    <property type="evidence" value="ECO:0007669"/>
    <property type="project" value="UniProtKB-EC"/>
</dbReference>
<gene>
    <name evidence="5 10" type="primary">xseA</name>
    <name evidence="10" type="ORF">JBF11_01890</name>
</gene>
<dbReference type="InterPro" id="IPR020579">
    <property type="entry name" value="Exonuc_VII_lsu_C"/>
</dbReference>
<comment type="subcellular location">
    <subcellularLocation>
        <location evidence="5 6">Cytoplasm</location>
    </subcellularLocation>
</comment>
<keyword evidence="4 5" id="KW-0269">Exonuclease</keyword>
<evidence type="ECO:0000256" key="1">
    <source>
        <dbReference type="ARBA" id="ARBA00022490"/>
    </source>
</evidence>
<keyword evidence="11" id="KW-1185">Reference proteome</keyword>
<evidence type="ECO:0000256" key="3">
    <source>
        <dbReference type="ARBA" id="ARBA00022801"/>
    </source>
</evidence>
<keyword evidence="7" id="KW-0175">Coiled coil</keyword>
<keyword evidence="3 5" id="KW-0378">Hydrolase</keyword>
<dbReference type="Pfam" id="PF02601">
    <property type="entry name" value="Exonuc_VII_L"/>
    <property type="match status" value="1"/>
</dbReference>
<keyword evidence="1 5" id="KW-0963">Cytoplasm</keyword>
<dbReference type="EC" id="3.1.11.6" evidence="5"/>
<evidence type="ECO:0000259" key="9">
    <source>
        <dbReference type="Pfam" id="PF13742"/>
    </source>
</evidence>
<evidence type="ECO:0000256" key="7">
    <source>
        <dbReference type="SAM" id="Coils"/>
    </source>
</evidence>
<feature type="coiled-coil region" evidence="7">
    <location>
        <begin position="388"/>
        <end position="415"/>
    </location>
</feature>
<dbReference type="Proteomes" id="UP001058120">
    <property type="component" value="Chromosome"/>
</dbReference>
<evidence type="ECO:0000256" key="4">
    <source>
        <dbReference type="ARBA" id="ARBA00022839"/>
    </source>
</evidence>
<dbReference type="CDD" id="cd04489">
    <property type="entry name" value="ExoVII_LU_OBF"/>
    <property type="match status" value="1"/>
</dbReference>
<dbReference type="PANTHER" id="PTHR30008">
    <property type="entry name" value="EXODEOXYRIBONUCLEASE 7 LARGE SUBUNIT"/>
    <property type="match status" value="1"/>
</dbReference>
<comment type="subunit">
    <text evidence="5">Heterooligomer composed of large and small subunits.</text>
</comment>
<feature type="domain" description="Exonuclease VII large subunit C-terminal" evidence="8">
    <location>
        <begin position="139"/>
        <end position="480"/>
    </location>
</feature>
<protein>
    <recommendedName>
        <fullName evidence="5">Exodeoxyribonuclease 7 large subunit</fullName>
        <ecNumber evidence="5">3.1.11.6</ecNumber>
    </recommendedName>
    <alternativeName>
        <fullName evidence="5">Exodeoxyribonuclease VII large subunit</fullName>
        <shortName evidence="5">Exonuclease VII large subunit</shortName>
    </alternativeName>
</protein>
<dbReference type="HAMAP" id="MF_00378">
    <property type="entry name" value="Exonuc_7_L"/>
    <property type="match status" value="1"/>
</dbReference>
<dbReference type="RefSeq" id="WP_334315691.1">
    <property type="nucleotide sequence ID" value="NZ_CP065938.1"/>
</dbReference>
<dbReference type="InterPro" id="IPR025824">
    <property type="entry name" value="OB-fold_nuc-bd_dom"/>
</dbReference>
<comment type="similarity">
    <text evidence="5 6">Belongs to the XseA family.</text>
</comment>
<dbReference type="EMBL" id="CP065938">
    <property type="protein sequence ID" value="UWX06091.1"/>
    <property type="molecule type" value="Genomic_DNA"/>
</dbReference>
<reference evidence="10" key="1">
    <citation type="submission" date="2020-12" db="EMBL/GenBank/DDBJ databases">
        <title>Taurinivorans muris gen. nov., sp. nov., fundamental and realized metabolic niche of a ubiquitous sulfidogenic bacterium in the murine intestine.</title>
        <authorList>
            <person name="Ye H."/>
            <person name="Hanson B.T."/>
            <person name="Loy A."/>
        </authorList>
    </citation>
    <scope>NUCLEOTIDE SEQUENCE</scope>
    <source>
        <strain evidence="10">LT0009</strain>
    </source>
</reference>
<dbReference type="Pfam" id="PF13742">
    <property type="entry name" value="tRNA_anti_2"/>
    <property type="match status" value="1"/>
</dbReference>
<proteinExistence type="inferred from homology"/>
<sequence length="495" mass="56267">MDTILTVHELNFKLSQLLEARFPYVWIKGEVTNCTLASSGHIYFSLKDEQELLNCVWFKRYHQDLAFDPLTGECFENGKKPSLAQSLRDGQEIICAGKLAVYGARGQYQLIVEHALENGIGQLHEAFEKLKQKLSSEGLFDTKHKKPIPRKLQNIALITAPTGAVIHDFLRIAQTRGIKSTIHIFPSLVQGDEAPNKLISALQKAENHIFPNGKKADCIVFIRGGGSIQDLWAFNSEELARAIFACSIPVVTGIGHEPDFSIADYVSDLSCATPSHAAQFLWKDKNSLIQETDDLEYAMRSSFLALLKHHEKELSFLKRQLELIFPKNKLNEKSYHLMTVSQRLQKALQILFQNKQTKLYIAKQKIKRHEPGFTVLFHSILQLNKEINRYARTTIKEKEEKLHKLQKQLRQNFTAYLQDKEFLLQSKALVLEGNNPRKPLEKGYVYAELAGKEQKPVTSVQDLQINDTLQLYLSDGTISSKIETIAPNKSPKDTL</sequence>
<dbReference type="PANTHER" id="PTHR30008:SF0">
    <property type="entry name" value="EXODEOXYRIBONUCLEASE 7 LARGE SUBUNIT"/>
    <property type="match status" value="1"/>
</dbReference>
<evidence type="ECO:0000259" key="8">
    <source>
        <dbReference type="Pfam" id="PF02601"/>
    </source>
</evidence>
<accession>A0ABY5Y2Q4</accession>
<evidence type="ECO:0000256" key="6">
    <source>
        <dbReference type="RuleBase" id="RU004355"/>
    </source>
</evidence>
<comment type="catalytic activity">
    <reaction evidence="5 6">
        <text>Exonucleolytic cleavage in either 5'- to 3'- or 3'- to 5'-direction to yield nucleoside 5'-phosphates.</text>
        <dbReference type="EC" id="3.1.11.6"/>
    </reaction>
</comment>
<comment type="function">
    <text evidence="5">Bidirectionally degrades single-stranded DNA into large acid-insoluble oligonucleotides, which are then degraded further into small acid-soluble oligonucleotides.</text>
</comment>
<evidence type="ECO:0000313" key="11">
    <source>
        <dbReference type="Proteomes" id="UP001058120"/>
    </source>
</evidence>
<evidence type="ECO:0000313" key="10">
    <source>
        <dbReference type="EMBL" id="UWX06091.1"/>
    </source>
</evidence>
<dbReference type="NCBIfam" id="TIGR00237">
    <property type="entry name" value="xseA"/>
    <property type="match status" value="1"/>
</dbReference>
<evidence type="ECO:0000256" key="5">
    <source>
        <dbReference type="HAMAP-Rule" id="MF_00378"/>
    </source>
</evidence>
<evidence type="ECO:0000256" key="2">
    <source>
        <dbReference type="ARBA" id="ARBA00022722"/>
    </source>
</evidence>
<feature type="domain" description="OB-fold nucleic acid binding" evidence="9">
    <location>
        <begin position="5"/>
        <end position="114"/>
    </location>
</feature>
<keyword evidence="2 5" id="KW-0540">Nuclease</keyword>
<dbReference type="InterPro" id="IPR003753">
    <property type="entry name" value="Exonuc_VII_L"/>
</dbReference>